<reference evidence="1 2" key="1">
    <citation type="submission" date="2022-09" db="EMBL/GenBank/DDBJ databases">
        <title>New species of Phenylobacterium.</title>
        <authorList>
            <person name="Mieszkin S."/>
        </authorList>
    </citation>
    <scope>NUCLEOTIDE SEQUENCE [LARGE SCALE GENOMIC DNA]</scope>
    <source>
        <strain evidence="1 2">HK31-G</strain>
    </source>
</reference>
<name>A0ABW6CMW6_9CAUL</name>
<evidence type="ECO:0000313" key="1">
    <source>
        <dbReference type="EMBL" id="MFD3263150.1"/>
    </source>
</evidence>
<dbReference type="EMBL" id="JAOTJD010000005">
    <property type="protein sequence ID" value="MFD3263150.1"/>
    <property type="molecule type" value="Genomic_DNA"/>
</dbReference>
<proteinExistence type="predicted"/>
<accession>A0ABW6CMW6</accession>
<gene>
    <name evidence="1" type="ORF">OCL97_04110</name>
</gene>
<organism evidence="1 2">
    <name type="scientific">Phenylobacterium ferrooxidans</name>
    <dbReference type="NCBI Taxonomy" id="2982689"/>
    <lineage>
        <taxon>Bacteria</taxon>
        <taxon>Pseudomonadati</taxon>
        <taxon>Pseudomonadota</taxon>
        <taxon>Alphaproteobacteria</taxon>
        <taxon>Caulobacterales</taxon>
        <taxon>Caulobacteraceae</taxon>
        <taxon>Phenylobacterium</taxon>
    </lineage>
</organism>
<comment type="caution">
    <text evidence="1">The sequence shown here is derived from an EMBL/GenBank/DDBJ whole genome shotgun (WGS) entry which is preliminary data.</text>
</comment>
<sequence length="181" mass="20155">MTESPTLDLDALSDDAKAMAGAHFGLMMWPRMGMLTFQMVENRPNARGQAALDELVAKGVANVEPLNDGPARVYRPLVRCDAAYRWFAENLDKASFAYMEPVPKGGPETIPEYLARMTVKDRLKGGDGLRSTRQVADYFSLTTKQALRRLERLYDADEIGCAVDGRFYYWHATTGLQPVSG</sequence>
<evidence type="ECO:0000313" key="2">
    <source>
        <dbReference type="Proteomes" id="UP001598130"/>
    </source>
</evidence>
<protein>
    <submittedName>
        <fullName evidence="1">Uncharacterized protein</fullName>
    </submittedName>
</protein>
<keyword evidence="2" id="KW-1185">Reference proteome</keyword>
<dbReference type="RefSeq" id="WP_377367851.1">
    <property type="nucleotide sequence ID" value="NZ_JAOTJD010000005.1"/>
</dbReference>
<dbReference type="Proteomes" id="UP001598130">
    <property type="component" value="Unassembled WGS sequence"/>
</dbReference>